<evidence type="ECO:0000259" key="4">
    <source>
        <dbReference type="Pfam" id="PF13490"/>
    </source>
</evidence>
<evidence type="ECO:0000256" key="3">
    <source>
        <dbReference type="SAM" id="Phobius"/>
    </source>
</evidence>
<feature type="transmembrane region" description="Helical" evidence="3">
    <location>
        <begin position="87"/>
        <end position="109"/>
    </location>
</feature>
<keyword evidence="3" id="KW-0812">Transmembrane</keyword>
<reference evidence="5 6" key="1">
    <citation type="submission" date="2018-08" db="EMBL/GenBank/DDBJ databases">
        <title>Sequencing the genomes of 1000 actinobacteria strains.</title>
        <authorList>
            <person name="Klenk H.-P."/>
        </authorList>
    </citation>
    <scope>NUCLEOTIDE SEQUENCE [LARGE SCALE GENOMIC DNA]</scope>
    <source>
        <strain evidence="5 6">DSM 22891</strain>
    </source>
</reference>
<evidence type="ECO:0000313" key="5">
    <source>
        <dbReference type="EMBL" id="REF36134.1"/>
    </source>
</evidence>
<dbReference type="AlphaFoldDB" id="A0A3D9VD92"/>
<keyword evidence="6" id="KW-1185">Reference proteome</keyword>
<comment type="caution">
    <text evidence="5">The sequence shown here is derived from an EMBL/GenBank/DDBJ whole genome shotgun (WGS) entry which is preliminary data.</text>
</comment>
<accession>A0A3D9VD92</accession>
<dbReference type="Proteomes" id="UP000256485">
    <property type="component" value="Unassembled WGS sequence"/>
</dbReference>
<evidence type="ECO:0000313" key="6">
    <source>
        <dbReference type="Proteomes" id="UP000256485"/>
    </source>
</evidence>
<dbReference type="Gene3D" id="1.10.10.1320">
    <property type="entry name" value="Anti-sigma factor, zinc-finger domain"/>
    <property type="match status" value="1"/>
</dbReference>
<name>A0A3D9VD92_THECX</name>
<gene>
    <name evidence="5" type="ORF">DFJ64_1534</name>
</gene>
<keyword evidence="1" id="KW-0805">Transcription regulation</keyword>
<proteinExistence type="predicted"/>
<protein>
    <submittedName>
        <fullName evidence="5">Putative zinc finger protein</fullName>
    </submittedName>
</protein>
<dbReference type="OrthoDB" id="5185837at2"/>
<dbReference type="InterPro" id="IPR041916">
    <property type="entry name" value="Anti_sigma_zinc_sf"/>
</dbReference>
<dbReference type="EMBL" id="QTUC01000001">
    <property type="protein sequence ID" value="REF36134.1"/>
    <property type="molecule type" value="Genomic_DNA"/>
</dbReference>
<dbReference type="RefSeq" id="WP_115849814.1">
    <property type="nucleotide sequence ID" value="NZ_QTUC01000001.1"/>
</dbReference>
<evidence type="ECO:0000256" key="1">
    <source>
        <dbReference type="ARBA" id="ARBA00023015"/>
    </source>
</evidence>
<dbReference type="InterPro" id="IPR027383">
    <property type="entry name" value="Znf_put"/>
</dbReference>
<feature type="domain" description="Putative zinc-finger" evidence="4">
    <location>
        <begin position="3"/>
        <end position="37"/>
    </location>
</feature>
<keyword evidence="2" id="KW-0804">Transcription</keyword>
<keyword evidence="3" id="KW-1133">Transmembrane helix</keyword>
<sequence>MTCGEVRAALGADALGALDEAESAAVRDHLATCAECRAVRKELADTAGLLALVSREEVEEAFSDAEPRLARLLERVRSERERRWRTALVAAALLVVTVGSGGWAVGRWLTPSVPSQAPVAGPYPTATAAPVTWTAVDPATSVEATVTMNTVAWGTKIDVALTGVHRGDVCSLVIYDKAGRRWGGGSWKVVYDRAVRWSGGVAVSADQVARIEILAADDGGPLIRLEP</sequence>
<organism evidence="5 6">
    <name type="scientific">Thermasporomyces composti</name>
    <dbReference type="NCBI Taxonomy" id="696763"/>
    <lineage>
        <taxon>Bacteria</taxon>
        <taxon>Bacillati</taxon>
        <taxon>Actinomycetota</taxon>
        <taxon>Actinomycetes</taxon>
        <taxon>Propionibacteriales</taxon>
        <taxon>Nocardioidaceae</taxon>
        <taxon>Thermasporomyces</taxon>
    </lineage>
</organism>
<evidence type="ECO:0000256" key="2">
    <source>
        <dbReference type="ARBA" id="ARBA00023163"/>
    </source>
</evidence>
<dbReference type="Pfam" id="PF13490">
    <property type="entry name" value="zf-HC2"/>
    <property type="match status" value="1"/>
</dbReference>
<keyword evidence="3" id="KW-0472">Membrane</keyword>